<dbReference type="AlphaFoldDB" id="A0A9P7EUW6"/>
<sequence length="434" mass="48288">MDSKASLGLHWLPSPSNSLFASSPCLQVQKSAKSSNTSLPDKLPDQQVLEDLKAVLKARLDLKDNQDDLSLGRCAVILDALQNPQPNTFVITNVRPAEYTVVLAFISEESDCGIRAKFNYFEDTQELQIMTPLPIHEQPGSHLFKAVAKYTDVHPPDSDAEIEIPRPVNKWVGECGLSSDDNKWDRWHQPKEDSHASKVLRAGPTIDYEDFIPRRIKKSLKFGPVTIHSHVWIDVSEVRYTVFKRGADGHFDFNSKNLETFAEGTVYPKIKMDDIECMLGGVAERLKDYIVSLMEGMGLEESSIRSAHKSHPVWDPMWEAAVNQISTAVYLTAYCRYVDWHHHKYEKRKLSHQAVTQATTTTSGTSLSSTDPTAGSSSDPTTSSSSDEPHTPSTGLSVDVELERAVKKAKVGDDKSPEAKAKKSRPKKGKGRSL</sequence>
<dbReference type="RefSeq" id="XP_041286065.1">
    <property type="nucleotide sequence ID" value="XM_041434411.1"/>
</dbReference>
<feature type="region of interest" description="Disordered" evidence="1">
    <location>
        <begin position="348"/>
        <end position="434"/>
    </location>
</feature>
<feature type="compositionally biased region" description="Low complexity" evidence="1">
    <location>
        <begin position="356"/>
        <end position="394"/>
    </location>
</feature>
<dbReference type="OrthoDB" id="2688411at2759"/>
<comment type="caution">
    <text evidence="2">The sequence shown here is derived from an EMBL/GenBank/DDBJ whole genome shotgun (WGS) entry which is preliminary data.</text>
</comment>
<name>A0A9P7EUW6_9AGAM</name>
<evidence type="ECO:0000256" key="1">
    <source>
        <dbReference type="SAM" id="MobiDB-lite"/>
    </source>
</evidence>
<gene>
    <name evidence="2" type="ORF">F5147DRAFT_658269</name>
</gene>
<evidence type="ECO:0000313" key="2">
    <source>
        <dbReference type="EMBL" id="KAG2090006.1"/>
    </source>
</evidence>
<dbReference type="GeneID" id="64696670"/>
<accession>A0A9P7EUW6</accession>
<evidence type="ECO:0000313" key="3">
    <source>
        <dbReference type="Proteomes" id="UP000823399"/>
    </source>
</evidence>
<feature type="compositionally biased region" description="Basic and acidic residues" evidence="1">
    <location>
        <begin position="401"/>
        <end position="421"/>
    </location>
</feature>
<proteinExistence type="predicted"/>
<organism evidence="2 3">
    <name type="scientific">Suillus discolor</name>
    <dbReference type="NCBI Taxonomy" id="1912936"/>
    <lineage>
        <taxon>Eukaryota</taxon>
        <taxon>Fungi</taxon>
        <taxon>Dikarya</taxon>
        <taxon>Basidiomycota</taxon>
        <taxon>Agaricomycotina</taxon>
        <taxon>Agaricomycetes</taxon>
        <taxon>Agaricomycetidae</taxon>
        <taxon>Boletales</taxon>
        <taxon>Suillineae</taxon>
        <taxon>Suillaceae</taxon>
        <taxon>Suillus</taxon>
    </lineage>
</organism>
<dbReference type="EMBL" id="JABBWM010000107">
    <property type="protein sequence ID" value="KAG2090006.1"/>
    <property type="molecule type" value="Genomic_DNA"/>
</dbReference>
<dbReference type="Proteomes" id="UP000823399">
    <property type="component" value="Unassembled WGS sequence"/>
</dbReference>
<reference evidence="2" key="1">
    <citation type="journal article" date="2020" name="New Phytol.">
        <title>Comparative genomics reveals dynamic genome evolution in host specialist ectomycorrhizal fungi.</title>
        <authorList>
            <person name="Lofgren L.A."/>
            <person name="Nguyen N.H."/>
            <person name="Vilgalys R."/>
            <person name="Ruytinx J."/>
            <person name="Liao H.L."/>
            <person name="Branco S."/>
            <person name="Kuo A."/>
            <person name="LaButti K."/>
            <person name="Lipzen A."/>
            <person name="Andreopoulos W."/>
            <person name="Pangilinan J."/>
            <person name="Riley R."/>
            <person name="Hundley H."/>
            <person name="Na H."/>
            <person name="Barry K."/>
            <person name="Grigoriev I.V."/>
            <person name="Stajich J.E."/>
            <person name="Kennedy P.G."/>
        </authorList>
    </citation>
    <scope>NUCLEOTIDE SEQUENCE</scope>
    <source>
        <strain evidence="2">FC423</strain>
    </source>
</reference>
<protein>
    <submittedName>
        <fullName evidence="2">Uncharacterized protein</fullName>
    </submittedName>
</protein>
<keyword evidence="3" id="KW-1185">Reference proteome</keyword>
<feature type="compositionally biased region" description="Basic residues" evidence="1">
    <location>
        <begin position="422"/>
        <end position="434"/>
    </location>
</feature>